<dbReference type="Gene3D" id="3.40.47.10">
    <property type="match status" value="2"/>
</dbReference>
<evidence type="ECO:0000256" key="2">
    <source>
        <dbReference type="ARBA" id="ARBA00022679"/>
    </source>
</evidence>
<sequence>MKPVGIEDISAYLGLAYVEVDDLFRARGMDTSRMANLMMRRKTAALPCEDVVSCAVNAARPLLDRLGEGELETIELLVVGTESGIDLSKSAATWIHELLGLPRTCRLYEVKQACYAGVAALQLAVAQTAIASREDARALVIGCDVPRLIRGSTAEPSQGAGGVAVLVGSRTTLATAELGAAGYCGFDVTDVRRPTPSDHIWDPDLSLMSYVECLRTAYGDYVRRRPDTDFFDSFDHLVFHTPFPGAVRGAHRSLLRSLGRFAPQQVAEDFGRRLEDSVRYPAQVGNIYAGTTLLALLSLFDHAGTGPAATRRVGIFSYGSGCSSEFCSYLLNSPGPTGTSGVADALAARTRLDVDAYDEIADACDPLCAGVADFEGDLSLAEKLAPAVSPDRPLTMLEHIDDHERHYVQLGGGRP</sequence>
<dbReference type="InterPro" id="IPR013528">
    <property type="entry name" value="HMG_CoA_synth_N"/>
</dbReference>
<protein>
    <submittedName>
        <fullName evidence="5">Hydroxymethylglutaryl-CoA synthase</fullName>
    </submittedName>
</protein>
<dbReference type="PANTHER" id="PTHR43323">
    <property type="entry name" value="3-HYDROXY-3-METHYLGLUTARYL COENZYME A SYNTHASE"/>
    <property type="match status" value="1"/>
</dbReference>
<keyword evidence="6" id="KW-1185">Reference proteome</keyword>
<dbReference type="PANTHER" id="PTHR43323:SF2">
    <property type="entry name" value="HYDROXYMETHYLGLUTARYL-COA SYNTHASE"/>
    <property type="match status" value="1"/>
</dbReference>
<name>A0ABV1X3N2_9ACTN</name>
<evidence type="ECO:0000313" key="5">
    <source>
        <dbReference type="EMBL" id="MER7183620.1"/>
    </source>
</evidence>
<keyword evidence="2" id="KW-0808">Transferase</keyword>
<dbReference type="Proteomes" id="UP001474181">
    <property type="component" value="Unassembled WGS sequence"/>
</dbReference>
<reference evidence="5 6" key="1">
    <citation type="submission" date="2024-06" db="EMBL/GenBank/DDBJ databases">
        <title>The Natural Products Discovery Center: Release of the First 8490 Sequenced Strains for Exploring Actinobacteria Biosynthetic Diversity.</title>
        <authorList>
            <person name="Kalkreuter E."/>
            <person name="Kautsar S.A."/>
            <person name="Yang D."/>
            <person name="Bader C.D."/>
            <person name="Teijaro C.N."/>
            <person name="Fluegel L."/>
            <person name="Davis C.M."/>
            <person name="Simpson J.R."/>
            <person name="Lauterbach L."/>
            <person name="Steele A.D."/>
            <person name="Gui C."/>
            <person name="Meng S."/>
            <person name="Li G."/>
            <person name="Viehrig K."/>
            <person name="Ye F."/>
            <person name="Su P."/>
            <person name="Kiefer A.F."/>
            <person name="Nichols A."/>
            <person name="Cepeda A.J."/>
            <person name="Yan W."/>
            <person name="Fan B."/>
            <person name="Jiang Y."/>
            <person name="Adhikari A."/>
            <person name="Zheng C.-J."/>
            <person name="Schuster L."/>
            <person name="Cowan T.M."/>
            <person name="Smanski M.J."/>
            <person name="Chevrette M.G."/>
            <person name="De Carvalho L.P.S."/>
            <person name="Shen B."/>
        </authorList>
    </citation>
    <scope>NUCLEOTIDE SEQUENCE [LARGE SCALE GENOMIC DNA]</scope>
    <source>
        <strain evidence="5 6">NPDC000234</strain>
    </source>
</reference>
<gene>
    <name evidence="5" type="ORF">ABT404_29820</name>
</gene>
<dbReference type="EMBL" id="JBEPEK010000260">
    <property type="protein sequence ID" value="MER7183620.1"/>
    <property type="molecule type" value="Genomic_DNA"/>
</dbReference>
<evidence type="ECO:0000313" key="6">
    <source>
        <dbReference type="Proteomes" id="UP001474181"/>
    </source>
</evidence>
<dbReference type="InterPro" id="IPR016039">
    <property type="entry name" value="Thiolase-like"/>
</dbReference>
<evidence type="ECO:0000259" key="3">
    <source>
        <dbReference type="Pfam" id="PF01154"/>
    </source>
</evidence>
<dbReference type="InterPro" id="IPR013746">
    <property type="entry name" value="HMG_CoA_synt_C_dom"/>
</dbReference>
<feature type="domain" description="Hydroxymethylglutaryl-coenzyme A synthase C-terminal" evidence="4">
    <location>
        <begin position="267"/>
        <end position="336"/>
    </location>
</feature>
<comment type="caution">
    <text evidence="5">The sequence shown here is derived from an EMBL/GenBank/DDBJ whole genome shotgun (WGS) entry which is preliminary data.</text>
</comment>
<dbReference type="RefSeq" id="WP_350785089.1">
    <property type="nucleotide sequence ID" value="NZ_JBEPEK010000260.1"/>
</dbReference>
<accession>A0ABV1X3N2</accession>
<proteinExistence type="inferred from homology"/>
<feature type="domain" description="Hydroxymethylglutaryl-coenzyme A synthase N-terminal" evidence="3">
    <location>
        <begin position="2"/>
        <end position="170"/>
    </location>
</feature>
<comment type="similarity">
    <text evidence="1">Belongs to the thiolase-like superfamily. HMG-CoA synthase family.</text>
</comment>
<dbReference type="Pfam" id="PF08540">
    <property type="entry name" value="HMG_CoA_synt_C"/>
    <property type="match status" value="1"/>
</dbReference>
<evidence type="ECO:0000259" key="4">
    <source>
        <dbReference type="Pfam" id="PF08540"/>
    </source>
</evidence>
<dbReference type="SUPFAM" id="SSF53901">
    <property type="entry name" value="Thiolase-like"/>
    <property type="match status" value="2"/>
</dbReference>
<evidence type="ECO:0000256" key="1">
    <source>
        <dbReference type="ARBA" id="ARBA00007061"/>
    </source>
</evidence>
<dbReference type="CDD" id="cd00827">
    <property type="entry name" value="init_cond_enzymes"/>
    <property type="match status" value="1"/>
</dbReference>
<organism evidence="5 6">
    <name type="scientific">Streptomyces hyaluromycini</name>
    <dbReference type="NCBI Taxonomy" id="1377993"/>
    <lineage>
        <taxon>Bacteria</taxon>
        <taxon>Bacillati</taxon>
        <taxon>Actinomycetota</taxon>
        <taxon>Actinomycetes</taxon>
        <taxon>Kitasatosporales</taxon>
        <taxon>Streptomycetaceae</taxon>
        <taxon>Streptomyces</taxon>
    </lineage>
</organism>
<dbReference type="Pfam" id="PF01154">
    <property type="entry name" value="HMG_CoA_synt_N"/>
    <property type="match status" value="1"/>
</dbReference>